<reference evidence="2" key="1">
    <citation type="journal article" date="2019" name="Int. J. Syst. Evol. Microbiol.">
        <title>The Global Catalogue of Microorganisms (GCM) 10K type strain sequencing project: providing services to taxonomists for standard genome sequencing and annotation.</title>
        <authorList>
            <consortium name="The Broad Institute Genomics Platform"/>
            <consortium name="The Broad Institute Genome Sequencing Center for Infectious Disease"/>
            <person name="Wu L."/>
            <person name="Ma J."/>
        </authorList>
    </citation>
    <scope>NUCLEOTIDE SEQUENCE [LARGE SCALE GENOMIC DNA]</scope>
    <source>
        <strain evidence="2">JCM 3175</strain>
    </source>
</reference>
<keyword evidence="2" id="KW-1185">Reference proteome</keyword>
<organism evidence="1 2">
    <name type="scientific">Micromonospora coerulea</name>
    <dbReference type="NCBI Taxonomy" id="47856"/>
    <lineage>
        <taxon>Bacteria</taxon>
        <taxon>Bacillati</taxon>
        <taxon>Actinomycetota</taxon>
        <taxon>Actinomycetes</taxon>
        <taxon>Micromonosporales</taxon>
        <taxon>Micromonosporaceae</taxon>
        <taxon>Micromonospora</taxon>
    </lineage>
</organism>
<dbReference type="InterPro" id="IPR012349">
    <property type="entry name" value="Split_barrel_FMN-bd"/>
</dbReference>
<accession>A0ABP8SVS7</accession>
<dbReference type="InterPro" id="IPR004378">
    <property type="entry name" value="F420H2_quin_Rdtase"/>
</dbReference>
<dbReference type="Gene3D" id="2.30.110.10">
    <property type="entry name" value="Electron Transport, Fmn-binding Protein, Chain A"/>
    <property type="match status" value="1"/>
</dbReference>
<dbReference type="RefSeq" id="WP_346122501.1">
    <property type="nucleotide sequence ID" value="NZ_BAABGU010000027.1"/>
</dbReference>
<dbReference type="EMBL" id="BAABGU010000027">
    <property type="protein sequence ID" value="GAA4575445.1"/>
    <property type="molecule type" value="Genomic_DNA"/>
</dbReference>
<protein>
    <submittedName>
        <fullName evidence="1">Nitroreductase family deazaflavin-dependent oxidoreductase</fullName>
    </submittedName>
</protein>
<proteinExistence type="predicted"/>
<name>A0ABP8SVS7_9ACTN</name>
<comment type="caution">
    <text evidence="1">The sequence shown here is derived from an EMBL/GenBank/DDBJ whole genome shotgun (WGS) entry which is preliminary data.</text>
</comment>
<dbReference type="Proteomes" id="UP001500307">
    <property type="component" value="Unassembled WGS sequence"/>
</dbReference>
<gene>
    <name evidence="1" type="ORF">GCM10023176_44760</name>
</gene>
<evidence type="ECO:0000313" key="2">
    <source>
        <dbReference type="Proteomes" id="UP001500307"/>
    </source>
</evidence>
<dbReference type="Pfam" id="PF04075">
    <property type="entry name" value="F420H2_quin_red"/>
    <property type="match status" value="1"/>
</dbReference>
<sequence>MPTTGGPHRAGIWRRLARWMYRGGRPNALARLLNGLSARQYAAGLAPGHWVTLEVPGRRTGRVVSVPLVVADHDGGRYLVAMLGERANWVANVRAAGGRAVLRHGRREPVRLVEVAVADRAPILRRHLALAPGARTHVPVDRHAPPADFARVAVGFPVFRIFPDTRSVGGRTD</sequence>
<evidence type="ECO:0000313" key="1">
    <source>
        <dbReference type="EMBL" id="GAA4575445.1"/>
    </source>
</evidence>